<sequence length="507" mass="56912">MADHIFQKKGESTWYVRLDVPKDVRHAFGGRRVLVQSLKTGLRSEAMERRLPWLAKWKSEIRDARERKSELGDAWREDLAKQSTRYTKSLNHQVMRAVSGPDYKHKLTPELIQELWPILQETVADMKAAGVPTEQAEQLPTLLLQKSQASGIDRIGPTKALNELLRGASALAAVTNHSLSQDEALEAQQIMVDHTTYKPRSPITQKRLEAFRISLERKGNEAKTIDQMCRRVKQFSDYLTATGKPVSFDTVSAYLDQLTDKAGNPLSSKTKKQHTWSASAYWKWACKHDVEWREQYKGQPNPFADHDFPVIKGEAISWEAFSKKDVERLHALAVEKKDQPLADLIAIGAYSGARLEEIGRIHRDTITIKNGVPVSFSITEAKSAAGIREVPFHPKIAALVSSLLEASKDGFLLPGGHNKYGNRLDALSKRFGRLKTQAGFDKQHVFHSIRKTTITLVHQAGADVAVMPGLFGHETGLITFDLYSKGPSLEQKAKVIALLDFKFDCFP</sequence>
<dbReference type="GO" id="GO:0015074">
    <property type="term" value="P:DNA integration"/>
    <property type="evidence" value="ECO:0007669"/>
    <property type="project" value="InterPro"/>
</dbReference>
<evidence type="ECO:0000256" key="1">
    <source>
        <dbReference type="ARBA" id="ARBA00023172"/>
    </source>
</evidence>
<keyword evidence="1" id="KW-0233">DNA recombination</keyword>
<dbReference type="Pfam" id="PF00589">
    <property type="entry name" value="Phage_integrase"/>
    <property type="match status" value="1"/>
</dbReference>
<organism evidence="3 4">
    <name type="scientific">Stutzerimonas stutzeri</name>
    <name type="common">Pseudomonas stutzeri</name>
    <dbReference type="NCBI Taxonomy" id="316"/>
    <lineage>
        <taxon>Bacteria</taxon>
        <taxon>Pseudomonadati</taxon>
        <taxon>Pseudomonadota</taxon>
        <taxon>Gammaproteobacteria</taxon>
        <taxon>Pseudomonadales</taxon>
        <taxon>Pseudomonadaceae</taxon>
        <taxon>Stutzerimonas</taxon>
    </lineage>
</organism>
<dbReference type="Gene3D" id="1.10.443.10">
    <property type="entry name" value="Intergrase catalytic core"/>
    <property type="match status" value="1"/>
</dbReference>
<dbReference type="InterPro" id="IPR013762">
    <property type="entry name" value="Integrase-like_cat_sf"/>
</dbReference>
<dbReference type="InterPro" id="IPR011010">
    <property type="entry name" value="DNA_brk_join_enz"/>
</dbReference>
<dbReference type="PROSITE" id="PS51898">
    <property type="entry name" value="TYR_RECOMBINASE"/>
    <property type="match status" value="1"/>
</dbReference>
<evidence type="ECO:0000313" key="4">
    <source>
        <dbReference type="Proteomes" id="UP000025238"/>
    </source>
</evidence>
<dbReference type="KEGG" id="pstu:UIB01_07110"/>
<dbReference type="PATRIC" id="fig|316.97.peg.1433"/>
<name>A0A023WPW5_STUST</name>
<reference evidence="3 4" key="1">
    <citation type="submission" date="2014-03" db="EMBL/GenBank/DDBJ databases">
        <title>Complete genome sequence of Pseudomonas stutzeri 19SMN4.</title>
        <authorList>
            <person name="Brunet-Galmes I."/>
            <person name="Nogales B."/>
            <person name="Busquets A."/>
            <person name="Pena A."/>
            <person name="Gomila M."/>
            <person name="Garcia-Valdes E."/>
            <person name="Lalucat J."/>
            <person name="Bennasar A."/>
            <person name="Bosch R."/>
        </authorList>
    </citation>
    <scope>NUCLEOTIDE SEQUENCE [LARGE SCALE GENOMIC DNA]</scope>
    <source>
        <strain evidence="3 4">19SMN4</strain>
    </source>
</reference>
<dbReference type="GO" id="GO:0003677">
    <property type="term" value="F:DNA binding"/>
    <property type="evidence" value="ECO:0007669"/>
    <property type="project" value="InterPro"/>
</dbReference>
<dbReference type="EMBL" id="CP007509">
    <property type="protein sequence ID" value="AHY42257.1"/>
    <property type="molecule type" value="Genomic_DNA"/>
</dbReference>
<evidence type="ECO:0000259" key="2">
    <source>
        <dbReference type="PROSITE" id="PS51898"/>
    </source>
</evidence>
<accession>A0A023WPW5</accession>
<dbReference type="Proteomes" id="UP000025238">
    <property type="component" value="Chromosome"/>
</dbReference>
<evidence type="ECO:0000313" key="3">
    <source>
        <dbReference type="EMBL" id="AHY42257.1"/>
    </source>
</evidence>
<gene>
    <name evidence="3" type="ORF">UIB01_07110</name>
</gene>
<dbReference type="Pfam" id="PF20172">
    <property type="entry name" value="DUF6538"/>
    <property type="match status" value="1"/>
</dbReference>
<dbReference type="GO" id="GO:0006310">
    <property type="term" value="P:DNA recombination"/>
    <property type="evidence" value="ECO:0007669"/>
    <property type="project" value="UniProtKB-KW"/>
</dbReference>
<dbReference type="InterPro" id="IPR002104">
    <property type="entry name" value="Integrase_catalytic"/>
</dbReference>
<feature type="domain" description="Tyr recombinase" evidence="2">
    <location>
        <begin position="316"/>
        <end position="497"/>
    </location>
</feature>
<protein>
    <submittedName>
        <fullName evidence="3">Integrase</fullName>
    </submittedName>
</protein>
<dbReference type="AlphaFoldDB" id="A0A023WPW5"/>
<proteinExistence type="predicted"/>
<dbReference type="InterPro" id="IPR046668">
    <property type="entry name" value="DUF6538"/>
</dbReference>
<dbReference type="SUPFAM" id="SSF56349">
    <property type="entry name" value="DNA breaking-rejoining enzymes"/>
    <property type="match status" value="1"/>
</dbReference>